<dbReference type="SUPFAM" id="SSF53474">
    <property type="entry name" value="alpha/beta-Hydrolases"/>
    <property type="match status" value="1"/>
</dbReference>
<accession>A0ABW0EYC6</accession>
<comment type="caution">
    <text evidence="1">The sequence shown here is derived from an EMBL/GenBank/DDBJ whole genome shotgun (WGS) entry which is preliminary data.</text>
</comment>
<sequence length="96" mass="10169">MAEVVGVPAEYIPMMIRIWRGLRDGRPLPTDRWSIDAPIAVAVGSAGEPLMRAGAEALAAILPNLTVPTPEGHDPGASWSAPDAIAEQIRAFLRAT</sequence>
<dbReference type="Proteomes" id="UP001596157">
    <property type="component" value="Unassembled WGS sequence"/>
</dbReference>
<evidence type="ECO:0000313" key="1">
    <source>
        <dbReference type="EMBL" id="MFC5291235.1"/>
    </source>
</evidence>
<keyword evidence="1" id="KW-0378">Hydrolase</keyword>
<dbReference type="EMBL" id="JBHSKF010000024">
    <property type="protein sequence ID" value="MFC5291235.1"/>
    <property type="molecule type" value="Genomic_DNA"/>
</dbReference>
<dbReference type="InterPro" id="IPR029058">
    <property type="entry name" value="AB_hydrolase_fold"/>
</dbReference>
<dbReference type="RefSeq" id="WP_378251151.1">
    <property type="nucleotide sequence ID" value="NZ_JBHSKF010000024.1"/>
</dbReference>
<organism evidence="1 2">
    <name type="scientific">Actinokineospora guangxiensis</name>
    <dbReference type="NCBI Taxonomy" id="1490288"/>
    <lineage>
        <taxon>Bacteria</taxon>
        <taxon>Bacillati</taxon>
        <taxon>Actinomycetota</taxon>
        <taxon>Actinomycetes</taxon>
        <taxon>Pseudonocardiales</taxon>
        <taxon>Pseudonocardiaceae</taxon>
        <taxon>Actinokineospora</taxon>
    </lineage>
</organism>
<keyword evidence="2" id="KW-1185">Reference proteome</keyword>
<name>A0ABW0EYC6_9PSEU</name>
<dbReference type="Gene3D" id="3.40.50.1820">
    <property type="entry name" value="alpha/beta hydrolase"/>
    <property type="match status" value="1"/>
</dbReference>
<proteinExistence type="predicted"/>
<dbReference type="GO" id="GO:0016787">
    <property type="term" value="F:hydrolase activity"/>
    <property type="evidence" value="ECO:0007669"/>
    <property type="project" value="UniProtKB-KW"/>
</dbReference>
<protein>
    <submittedName>
        <fullName evidence="1">Alpha/beta fold hydrolase</fullName>
    </submittedName>
</protein>
<reference evidence="2" key="1">
    <citation type="journal article" date="2019" name="Int. J. Syst. Evol. Microbiol.">
        <title>The Global Catalogue of Microorganisms (GCM) 10K type strain sequencing project: providing services to taxonomists for standard genome sequencing and annotation.</title>
        <authorList>
            <consortium name="The Broad Institute Genomics Platform"/>
            <consortium name="The Broad Institute Genome Sequencing Center for Infectious Disease"/>
            <person name="Wu L."/>
            <person name="Ma J."/>
        </authorList>
    </citation>
    <scope>NUCLEOTIDE SEQUENCE [LARGE SCALE GENOMIC DNA]</scope>
    <source>
        <strain evidence="2">CCUG 59778</strain>
    </source>
</reference>
<evidence type="ECO:0000313" key="2">
    <source>
        <dbReference type="Proteomes" id="UP001596157"/>
    </source>
</evidence>
<gene>
    <name evidence="1" type="ORF">ACFPM7_29655</name>
</gene>